<dbReference type="RefSeq" id="WP_107727892.1">
    <property type="nucleotide sequence ID" value="NZ_PZZP01000002.1"/>
</dbReference>
<sequence>MGQHFRLATLEDAEELHALSLGAYEPNRKLGINFAAATADIALVQQNIHNNVCYVMEENGRIIATVSIRMPWGPQPGPLGLPHIWWFAVDPTLGGKGIGSKLLSWVETTVIRDEWKAPAVTLGTADKHPWLIRMYERRGYERVGEKDLGKGHITIYLRKVLRSDLLQTGHELSGK</sequence>
<dbReference type="Proteomes" id="UP000241639">
    <property type="component" value="Unassembled WGS sequence"/>
</dbReference>
<dbReference type="Gene3D" id="3.40.630.30">
    <property type="match status" value="1"/>
</dbReference>
<proteinExistence type="predicted"/>
<comment type="caution">
    <text evidence="4">The sequence shown here is derived from an EMBL/GenBank/DDBJ whole genome shotgun (WGS) entry which is preliminary data.</text>
</comment>
<dbReference type="PROSITE" id="PS51186">
    <property type="entry name" value="GNAT"/>
    <property type="match status" value="1"/>
</dbReference>
<dbReference type="PANTHER" id="PTHR43800:SF1">
    <property type="entry name" value="PEPTIDYL-LYSINE N-ACETYLTRANSFERASE YJAB"/>
    <property type="match status" value="1"/>
</dbReference>
<dbReference type="Pfam" id="PF00583">
    <property type="entry name" value="Acetyltransf_1"/>
    <property type="match status" value="1"/>
</dbReference>
<evidence type="ECO:0000256" key="1">
    <source>
        <dbReference type="ARBA" id="ARBA00022679"/>
    </source>
</evidence>
<dbReference type="InterPro" id="IPR000182">
    <property type="entry name" value="GNAT_dom"/>
</dbReference>
<dbReference type="OrthoDB" id="8116329at2"/>
<evidence type="ECO:0000256" key="2">
    <source>
        <dbReference type="ARBA" id="ARBA00023315"/>
    </source>
</evidence>
<gene>
    <name evidence="4" type="ORF">C8J48_2883</name>
</gene>
<reference evidence="4 5" key="1">
    <citation type="submission" date="2018-04" db="EMBL/GenBank/DDBJ databases">
        <title>Genomic Encyclopedia of Archaeal and Bacterial Type Strains, Phase II (KMG-II): from individual species to whole genera.</title>
        <authorList>
            <person name="Goeker M."/>
        </authorList>
    </citation>
    <scope>NUCLEOTIDE SEQUENCE [LARGE SCALE GENOMIC DNA]</scope>
    <source>
        <strain evidence="4 5">DSM 45169</strain>
    </source>
</reference>
<protein>
    <submittedName>
        <fullName evidence="4">Acetyltransferase (GNAT) family protein</fullName>
    </submittedName>
</protein>
<evidence type="ECO:0000313" key="5">
    <source>
        <dbReference type="Proteomes" id="UP000241639"/>
    </source>
</evidence>
<dbReference type="CDD" id="cd04301">
    <property type="entry name" value="NAT_SF"/>
    <property type="match status" value="1"/>
</dbReference>
<evidence type="ECO:0000259" key="3">
    <source>
        <dbReference type="PROSITE" id="PS51186"/>
    </source>
</evidence>
<organism evidence="4 5">
    <name type="scientific">Desmospora activa DSM 45169</name>
    <dbReference type="NCBI Taxonomy" id="1121389"/>
    <lineage>
        <taxon>Bacteria</taxon>
        <taxon>Bacillati</taxon>
        <taxon>Bacillota</taxon>
        <taxon>Bacilli</taxon>
        <taxon>Bacillales</taxon>
        <taxon>Thermoactinomycetaceae</taxon>
        <taxon>Desmospora</taxon>
    </lineage>
</organism>
<keyword evidence="2" id="KW-0012">Acyltransferase</keyword>
<dbReference type="GO" id="GO:0016747">
    <property type="term" value="F:acyltransferase activity, transferring groups other than amino-acyl groups"/>
    <property type="evidence" value="ECO:0007669"/>
    <property type="project" value="InterPro"/>
</dbReference>
<evidence type="ECO:0000313" key="4">
    <source>
        <dbReference type="EMBL" id="PTM56561.1"/>
    </source>
</evidence>
<dbReference type="PANTHER" id="PTHR43800">
    <property type="entry name" value="PEPTIDYL-LYSINE N-ACETYLTRANSFERASE YJAB"/>
    <property type="match status" value="1"/>
</dbReference>
<accession>A0A2T4Z3V0</accession>
<dbReference type="AlphaFoldDB" id="A0A2T4Z3V0"/>
<feature type="domain" description="N-acetyltransferase" evidence="3">
    <location>
        <begin position="3"/>
        <end position="162"/>
    </location>
</feature>
<dbReference type="InterPro" id="IPR016181">
    <property type="entry name" value="Acyl_CoA_acyltransferase"/>
</dbReference>
<dbReference type="SUPFAM" id="SSF55729">
    <property type="entry name" value="Acyl-CoA N-acyltransferases (Nat)"/>
    <property type="match status" value="1"/>
</dbReference>
<keyword evidence="1 4" id="KW-0808">Transferase</keyword>
<dbReference type="EMBL" id="PZZP01000002">
    <property type="protein sequence ID" value="PTM56561.1"/>
    <property type="molecule type" value="Genomic_DNA"/>
</dbReference>
<keyword evidence="5" id="KW-1185">Reference proteome</keyword>
<name>A0A2T4Z3V0_9BACL</name>